<organism evidence="1 2">
    <name type="scientific">Flavobacterium pallidum</name>
    <dbReference type="NCBI Taxonomy" id="2172098"/>
    <lineage>
        <taxon>Bacteria</taxon>
        <taxon>Pseudomonadati</taxon>
        <taxon>Bacteroidota</taxon>
        <taxon>Flavobacteriia</taxon>
        <taxon>Flavobacteriales</taxon>
        <taxon>Flavobacteriaceae</taxon>
        <taxon>Flavobacterium</taxon>
    </lineage>
</organism>
<reference evidence="1 2" key="1">
    <citation type="submission" date="2018-05" db="EMBL/GenBank/DDBJ databases">
        <title>Genome sequencing of Flavobacterium sp. HYN0049.</title>
        <authorList>
            <person name="Yi H."/>
            <person name="Baek C."/>
        </authorList>
    </citation>
    <scope>NUCLEOTIDE SEQUENCE [LARGE SCALE GENOMIC DNA]</scope>
    <source>
        <strain evidence="1 2">HYN0049</strain>
    </source>
</reference>
<sequence length="83" mass="9425">MNKNTKVKLISFSGRQSAEQKIHAENDYWKLIGEIGVVVDETRNSYGRLLVLFDSDLDGFGVANHNPVKHSLWIMPEDLEIVP</sequence>
<dbReference type="RefSeq" id="WP_108903864.1">
    <property type="nucleotide sequence ID" value="NZ_CP029187.1"/>
</dbReference>
<dbReference type="OrthoDB" id="9157197at2"/>
<gene>
    <name evidence="1" type="ORF">HYN49_09355</name>
</gene>
<proteinExistence type="predicted"/>
<evidence type="ECO:0000313" key="1">
    <source>
        <dbReference type="EMBL" id="AWI26086.1"/>
    </source>
</evidence>
<dbReference type="EMBL" id="CP029187">
    <property type="protein sequence ID" value="AWI26086.1"/>
    <property type="molecule type" value="Genomic_DNA"/>
</dbReference>
<accession>A0A2S1SI49</accession>
<protein>
    <submittedName>
        <fullName evidence="1">Uncharacterized protein</fullName>
    </submittedName>
</protein>
<dbReference type="KEGG" id="fpal:HYN49_09355"/>
<dbReference type="AlphaFoldDB" id="A0A2S1SI49"/>
<dbReference type="Proteomes" id="UP000244937">
    <property type="component" value="Chromosome"/>
</dbReference>
<keyword evidence="2" id="KW-1185">Reference proteome</keyword>
<evidence type="ECO:0000313" key="2">
    <source>
        <dbReference type="Proteomes" id="UP000244937"/>
    </source>
</evidence>
<name>A0A2S1SI49_9FLAO</name>